<evidence type="ECO:0000256" key="5">
    <source>
        <dbReference type="ARBA" id="ARBA00023065"/>
    </source>
</evidence>
<evidence type="ECO:0000256" key="2">
    <source>
        <dbReference type="ARBA" id="ARBA00022448"/>
    </source>
</evidence>
<evidence type="ECO:0000256" key="11">
    <source>
        <dbReference type="SAM" id="Phobius"/>
    </source>
</evidence>
<feature type="transmembrane region" description="Helical" evidence="11">
    <location>
        <begin position="393"/>
        <end position="412"/>
    </location>
</feature>
<evidence type="ECO:0000259" key="12">
    <source>
        <dbReference type="PROSITE" id="PS51371"/>
    </source>
</evidence>
<dbReference type="InterPro" id="IPR014743">
    <property type="entry name" value="Cl-channel_core"/>
</dbReference>
<feature type="transmembrane region" description="Helical" evidence="11">
    <location>
        <begin position="64"/>
        <end position="83"/>
    </location>
</feature>
<keyword evidence="2" id="KW-0813">Transport</keyword>
<name>A0ABW1XLZ5_9ALTE</name>
<keyword evidence="14" id="KW-1185">Reference proteome</keyword>
<dbReference type="Pfam" id="PF00654">
    <property type="entry name" value="Voltage_CLC"/>
    <property type="match status" value="1"/>
</dbReference>
<feature type="transmembrane region" description="Helical" evidence="11">
    <location>
        <begin position="332"/>
        <end position="351"/>
    </location>
</feature>
<evidence type="ECO:0000256" key="9">
    <source>
        <dbReference type="ARBA" id="ARBA00023303"/>
    </source>
</evidence>
<dbReference type="SUPFAM" id="SSF81340">
    <property type="entry name" value="Clc chloride channel"/>
    <property type="match status" value="1"/>
</dbReference>
<evidence type="ECO:0000256" key="7">
    <source>
        <dbReference type="ARBA" id="ARBA00023173"/>
    </source>
</evidence>
<keyword evidence="9" id="KW-0407">Ion channel</keyword>
<dbReference type="InterPro" id="IPR046342">
    <property type="entry name" value="CBS_dom_sf"/>
</dbReference>
<evidence type="ECO:0000256" key="6">
    <source>
        <dbReference type="ARBA" id="ARBA00023136"/>
    </source>
</evidence>
<keyword evidence="5" id="KW-0406">Ion transport</keyword>
<feature type="transmembrane region" description="Helical" evidence="11">
    <location>
        <begin position="192"/>
        <end position="212"/>
    </location>
</feature>
<comment type="subcellular location">
    <subcellularLocation>
        <location evidence="1">Membrane</location>
        <topology evidence="1">Multi-pass membrane protein</topology>
    </subcellularLocation>
</comment>
<feature type="transmembrane region" description="Helical" evidence="11">
    <location>
        <begin position="357"/>
        <end position="381"/>
    </location>
</feature>
<dbReference type="PROSITE" id="PS51371">
    <property type="entry name" value="CBS"/>
    <property type="match status" value="1"/>
</dbReference>
<protein>
    <submittedName>
        <fullName evidence="13">Chloride channel protein</fullName>
    </submittedName>
</protein>
<gene>
    <name evidence="13" type="ORF">ACFP85_13280</name>
</gene>
<dbReference type="CDD" id="cd00400">
    <property type="entry name" value="Voltage_gated_ClC"/>
    <property type="match status" value="1"/>
</dbReference>
<dbReference type="InterPro" id="IPR001807">
    <property type="entry name" value="ClC"/>
</dbReference>
<evidence type="ECO:0000256" key="3">
    <source>
        <dbReference type="ARBA" id="ARBA00022692"/>
    </source>
</evidence>
<dbReference type="Proteomes" id="UP001596364">
    <property type="component" value="Unassembled WGS sequence"/>
</dbReference>
<dbReference type="InterPro" id="IPR000644">
    <property type="entry name" value="CBS_dom"/>
</dbReference>
<keyword evidence="8" id="KW-0868">Chloride</keyword>
<keyword evidence="3 11" id="KW-0812">Transmembrane</keyword>
<evidence type="ECO:0000313" key="13">
    <source>
        <dbReference type="EMBL" id="MFC6441118.1"/>
    </source>
</evidence>
<keyword evidence="4 11" id="KW-1133">Transmembrane helix</keyword>
<feature type="domain" description="CBS" evidence="12">
    <location>
        <begin position="503"/>
        <end position="560"/>
    </location>
</feature>
<evidence type="ECO:0000256" key="4">
    <source>
        <dbReference type="ARBA" id="ARBA00022989"/>
    </source>
</evidence>
<feature type="transmembrane region" description="Helical" evidence="11">
    <location>
        <begin position="267"/>
        <end position="292"/>
    </location>
</feature>
<evidence type="ECO:0000313" key="14">
    <source>
        <dbReference type="Proteomes" id="UP001596364"/>
    </source>
</evidence>
<comment type="caution">
    <text evidence="13">The sequence shown here is derived from an EMBL/GenBank/DDBJ whole genome shotgun (WGS) entry which is preliminary data.</text>
</comment>
<evidence type="ECO:0000256" key="1">
    <source>
        <dbReference type="ARBA" id="ARBA00004141"/>
    </source>
</evidence>
<feature type="transmembrane region" description="Helical" evidence="11">
    <location>
        <begin position="156"/>
        <end position="180"/>
    </location>
</feature>
<feature type="transmembrane region" description="Helical" evidence="11">
    <location>
        <begin position="304"/>
        <end position="325"/>
    </location>
</feature>
<dbReference type="PRINTS" id="PR00762">
    <property type="entry name" value="CLCHANNEL"/>
</dbReference>
<feature type="transmembrane region" description="Helical" evidence="11">
    <location>
        <begin position="228"/>
        <end position="247"/>
    </location>
</feature>
<evidence type="ECO:0000256" key="8">
    <source>
        <dbReference type="ARBA" id="ARBA00023214"/>
    </source>
</evidence>
<sequence length="560" mass="61116">MQLDKLRYELAHPRTSVQLCLLGIVAGVIAALLITLLRLCVEGIQLLILTVPDNFSLLDPRHRFLLPSLAAMLILFVAWLTGFRHYRLGIPFVIHRVKTFYGLMPLRTTINQFFGGMLALACGFSVGREGPAVHLGAAGSSFVGDRLKLPFNSIRILAGCGVAAGISATFNTPFAAVIFVMEVVLREYKIHVFIPVMLAAAVGSLLTTLVFGEVHEMAFLRWVALEPWMYLLLIFFGVGMGGLAALFNHQLMKTIEFFSRFNMATRLLLAGFITGCIGFVLPEAMGSGLTAIDVVIDNPHNVTLLIALLFGKLLLTIIAIGLGIPGGVIGPIFGLGVIGGALFLLPLNLLLEDADQFTGSFGLLGMAGMFTAVLHAPLAALSAVMELSFNPNVILPAMLVIVPAYVTSTQFLNNSSVFIRQLQFQQLPYQTTPVREHLQKTGVIAVMQADIQIFADSNQQQIMQFMEHAPQKLVVLRIAGEDGPEFQLAQWDISLSGEDSRPVSYTTMQGVSAQATLSEVYDILQASRNGAVYVYQQDQNQLIGVVTWSTLRGHLHKQEY</sequence>
<feature type="transmembrane region" description="Helical" evidence="11">
    <location>
        <begin position="21"/>
        <end position="44"/>
    </location>
</feature>
<accession>A0ABW1XLZ5</accession>
<keyword evidence="6 11" id="KW-0472">Membrane</keyword>
<dbReference type="SUPFAM" id="SSF54631">
    <property type="entry name" value="CBS-domain pair"/>
    <property type="match status" value="1"/>
</dbReference>
<dbReference type="RefSeq" id="WP_131258544.1">
    <property type="nucleotide sequence ID" value="NZ_JBHSUS010000001.1"/>
</dbReference>
<evidence type="ECO:0000256" key="10">
    <source>
        <dbReference type="PROSITE-ProRule" id="PRU00703"/>
    </source>
</evidence>
<proteinExistence type="predicted"/>
<dbReference type="Gene3D" id="1.10.3080.10">
    <property type="entry name" value="Clc chloride channel"/>
    <property type="match status" value="1"/>
</dbReference>
<dbReference type="InterPro" id="IPR050368">
    <property type="entry name" value="ClC-type_chloride_channel"/>
</dbReference>
<keyword evidence="7" id="KW-0869">Chloride channel</keyword>
<dbReference type="EMBL" id="JBHSUS010000001">
    <property type="protein sequence ID" value="MFC6441118.1"/>
    <property type="molecule type" value="Genomic_DNA"/>
</dbReference>
<dbReference type="PANTHER" id="PTHR43427">
    <property type="entry name" value="CHLORIDE CHANNEL PROTEIN CLC-E"/>
    <property type="match status" value="1"/>
</dbReference>
<keyword evidence="10" id="KW-0129">CBS domain</keyword>
<organism evidence="13 14">
    <name type="scientific">Pseudobowmanella zhangzhouensis</name>
    <dbReference type="NCBI Taxonomy" id="1537679"/>
    <lineage>
        <taxon>Bacteria</taxon>
        <taxon>Pseudomonadati</taxon>
        <taxon>Pseudomonadota</taxon>
        <taxon>Gammaproteobacteria</taxon>
        <taxon>Alteromonadales</taxon>
        <taxon>Alteromonadaceae</taxon>
    </lineage>
</organism>
<reference evidence="14" key="1">
    <citation type="journal article" date="2019" name="Int. J. Syst. Evol. Microbiol.">
        <title>The Global Catalogue of Microorganisms (GCM) 10K type strain sequencing project: providing services to taxonomists for standard genome sequencing and annotation.</title>
        <authorList>
            <consortium name="The Broad Institute Genomics Platform"/>
            <consortium name="The Broad Institute Genome Sequencing Center for Infectious Disease"/>
            <person name="Wu L."/>
            <person name="Ma J."/>
        </authorList>
    </citation>
    <scope>NUCLEOTIDE SEQUENCE [LARGE SCALE GENOMIC DNA]</scope>
    <source>
        <strain evidence="14">CGMCC 1.16031</strain>
    </source>
</reference>
<dbReference type="PANTHER" id="PTHR43427:SF6">
    <property type="entry name" value="CHLORIDE CHANNEL PROTEIN CLC-E"/>
    <property type="match status" value="1"/>
</dbReference>